<name>A0A3E2GR19_SCYLI</name>
<feature type="non-terminal residue" evidence="1">
    <location>
        <position position="231"/>
    </location>
</feature>
<sequence>MKYSAGDKLSAHKFWATDTVDQKVLQIKGLEVDHIQEVIDDYSWDWPNKVGFTGGVADRMLQWLKCCLLLTCRTIGYAKDYVEVYWQTLFAFARSSEPPPDFPFDPVHGLQSHRRLLEKIRDFEPHNDKSDLDQEELKEAADSTVPYLGNIWRGRVFFSTKKGRIGMADKNIKVDDSVCLFCGLSPMYILQALDHNYSFKSEAYIHGLMDDAASALGILQKDFEPKIFKIL</sequence>
<evidence type="ECO:0000313" key="2">
    <source>
        <dbReference type="Proteomes" id="UP000258309"/>
    </source>
</evidence>
<feature type="non-terminal residue" evidence="1">
    <location>
        <position position="1"/>
    </location>
</feature>
<dbReference type="OrthoDB" id="3556612at2759"/>
<comment type="caution">
    <text evidence="1">The sequence shown here is derived from an EMBL/GenBank/DDBJ whole genome shotgun (WGS) entry which is preliminary data.</text>
</comment>
<gene>
    <name evidence="1" type="ORF">B7463_g12779</name>
</gene>
<reference evidence="1 2" key="1">
    <citation type="submission" date="2018-05" db="EMBL/GenBank/DDBJ databases">
        <title>Draft genome sequence of Scytalidium lignicola DSM 105466, a ubiquitous saprotrophic fungus.</title>
        <authorList>
            <person name="Buettner E."/>
            <person name="Gebauer A.M."/>
            <person name="Hofrichter M."/>
            <person name="Liers C."/>
            <person name="Kellner H."/>
        </authorList>
    </citation>
    <scope>NUCLEOTIDE SEQUENCE [LARGE SCALE GENOMIC DNA]</scope>
    <source>
        <strain evidence="1 2">DSM 105466</strain>
    </source>
</reference>
<keyword evidence="2" id="KW-1185">Reference proteome</keyword>
<protein>
    <recommendedName>
        <fullName evidence="3">Heterokaryon incompatibility domain-containing protein</fullName>
    </recommendedName>
</protein>
<accession>A0A3E2GR19</accession>
<dbReference type="AlphaFoldDB" id="A0A3E2GR19"/>
<evidence type="ECO:0008006" key="3">
    <source>
        <dbReference type="Google" id="ProtNLM"/>
    </source>
</evidence>
<dbReference type="EMBL" id="NCSJ02000784">
    <property type="protein sequence ID" value="RFU23559.1"/>
    <property type="molecule type" value="Genomic_DNA"/>
</dbReference>
<organism evidence="1 2">
    <name type="scientific">Scytalidium lignicola</name>
    <name type="common">Hyphomycete</name>
    <dbReference type="NCBI Taxonomy" id="5539"/>
    <lineage>
        <taxon>Eukaryota</taxon>
        <taxon>Fungi</taxon>
        <taxon>Dikarya</taxon>
        <taxon>Ascomycota</taxon>
        <taxon>Pezizomycotina</taxon>
        <taxon>Leotiomycetes</taxon>
        <taxon>Leotiomycetes incertae sedis</taxon>
        <taxon>Scytalidium</taxon>
    </lineage>
</organism>
<dbReference type="Proteomes" id="UP000258309">
    <property type="component" value="Unassembled WGS sequence"/>
</dbReference>
<proteinExistence type="predicted"/>
<dbReference type="Pfam" id="PF26639">
    <property type="entry name" value="Het-6_barrel"/>
    <property type="match status" value="1"/>
</dbReference>
<evidence type="ECO:0000313" key="1">
    <source>
        <dbReference type="EMBL" id="RFU23559.1"/>
    </source>
</evidence>